<protein>
    <recommendedName>
        <fullName evidence="1">holo-[acyl-carrier-protein] synthase</fullName>
        <ecNumber evidence="1">2.7.8.7</ecNumber>
    </recommendedName>
</protein>
<dbReference type="InterPro" id="IPR037143">
    <property type="entry name" value="4-PPantetheinyl_Trfase_dom_sf"/>
</dbReference>
<feature type="domain" description="4'-phosphopantetheinyl transferase N-terminal" evidence="3">
    <location>
        <begin position="41"/>
        <end position="104"/>
    </location>
</feature>
<keyword evidence="2" id="KW-0808">Transferase</keyword>
<gene>
    <name evidence="4" type="ORF">Agub_g8775</name>
</gene>
<reference evidence="4 5" key="1">
    <citation type="journal article" date="2021" name="Sci. Rep.">
        <title>Genome sequencing of the multicellular alga Astrephomene provides insights into convergent evolution of germ-soma differentiation.</title>
        <authorList>
            <person name="Yamashita S."/>
            <person name="Yamamoto K."/>
            <person name="Matsuzaki R."/>
            <person name="Suzuki S."/>
            <person name="Yamaguchi H."/>
            <person name="Hirooka S."/>
            <person name="Minakuchi Y."/>
            <person name="Miyagishima S."/>
            <person name="Kawachi M."/>
            <person name="Toyoda A."/>
            <person name="Nozaki H."/>
        </authorList>
    </citation>
    <scope>NUCLEOTIDE SEQUENCE [LARGE SCALE GENOMIC DNA]</scope>
    <source>
        <strain evidence="4 5">NIES-4017</strain>
    </source>
</reference>
<dbReference type="EC" id="2.7.8.7" evidence="1"/>
<feature type="non-terminal residue" evidence="4">
    <location>
        <position position="105"/>
    </location>
</feature>
<evidence type="ECO:0000256" key="1">
    <source>
        <dbReference type="ARBA" id="ARBA00013172"/>
    </source>
</evidence>
<evidence type="ECO:0000313" key="4">
    <source>
        <dbReference type="EMBL" id="GFR47189.1"/>
    </source>
</evidence>
<dbReference type="PANTHER" id="PTHR12215:SF10">
    <property type="entry name" value="L-AMINOADIPATE-SEMIALDEHYDE DEHYDROGENASE-PHOSPHOPANTETHEINYL TRANSFERASE"/>
    <property type="match status" value="1"/>
</dbReference>
<name>A0AAD3DSC7_9CHLO</name>
<dbReference type="PANTHER" id="PTHR12215">
    <property type="entry name" value="PHOSPHOPANTETHEINE TRANSFERASE"/>
    <property type="match status" value="1"/>
</dbReference>
<keyword evidence="5" id="KW-1185">Reference proteome</keyword>
<proteinExistence type="predicted"/>
<feature type="non-terminal residue" evidence="4">
    <location>
        <position position="1"/>
    </location>
</feature>
<dbReference type="Pfam" id="PF22624">
    <property type="entry name" value="AASDHPPT_N"/>
    <property type="match status" value="1"/>
</dbReference>
<dbReference type="EMBL" id="BMAR01000017">
    <property type="protein sequence ID" value="GFR47189.1"/>
    <property type="molecule type" value="Genomic_DNA"/>
</dbReference>
<dbReference type="GO" id="GO:0005829">
    <property type="term" value="C:cytosol"/>
    <property type="evidence" value="ECO:0007669"/>
    <property type="project" value="TreeGrafter"/>
</dbReference>
<dbReference type="GO" id="GO:0008897">
    <property type="term" value="F:holo-[acyl-carrier-protein] synthase activity"/>
    <property type="evidence" value="ECO:0007669"/>
    <property type="project" value="UniProtKB-EC"/>
</dbReference>
<evidence type="ECO:0000256" key="2">
    <source>
        <dbReference type="ARBA" id="ARBA00022679"/>
    </source>
</evidence>
<dbReference type="Proteomes" id="UP001054857">
    <property type="component" value="Unassembled WGS sequence"/>
</dbReference>
<evidence type="ECO:0000259" key="3">
    <source>
        <dbReference type="Pfam" id="PF22624"/>
    </source>
</evidence>
<accession>A0AAD3DSC7</accession>
<dbReference type="GO" id="GO:0019878">
    <property type="term" value="P:lysine biosynthetic process via aminoadipic acid"/>
    <property type="evidence" value="ECO:0007669"/>
    <property type="project" value="TreeGrafter"/>
</dbReference>
<evidence type="ECO:0000313" key="5">
    <source>
        <dbReference type="Proteomes" id="UP001054857"/>
    </source>
</evidence>
<comment type="caution">
    <text evidence="4">The sequence shown here is derived from an EMBL/GenBank/DDBJ whole genome shotgun (WGS) entry which is preliminary data.</text>
</comment>
<dbReference type="InterPro" id="IPR050559">
    <property type="entry name" value="P-Pant_transferase_sf"/>
</dbReference>
<dbReference type="AlphaFoldDB" id="A0AAD3DSC7"/>
<dbReference type="InterPro" id="IPR055066">
    <property type="entry name" value="AASDHPPT_N"/>
</dbReference>
<dbReference type="SUPFAM" id="SSF56214">
    <property type="entry name" value="4'-phosphopantetheinyl transferase"/>
    <property type="match status" value="1"/>
</dbReference>
<sequence length="105" mass="12287">RIKRKIYPDRTLSNINQMQDGTERCRIRWAVDVEAEMEHGRFHQYLRLLPANDQEQVLRFLQPIDQQRALASRLLQRCSVCHALGVPWSAVTLSLTKGRKPFTTN</sequence>
<organism evidence="4 5">
    <name type="scientific">Astrephomene gubernaculifera</name>
    <dbReference type="NCBI Taxonomy" id="47775"/>
    <lineage>
        <taxon>Eukaryota</taxon>
        <taxon>Viridiplantae</taxon>
        <taxon>Chlorophyta</taxon>
        <taxon>core chlorophytes</taxon>
        <taxon>Chlorophyceae</taxon>
        <taxon>CS clade</taxon>
        <taxon>Chlamydomonadales</taxon>
        <taxon>Astrephomenaceae</taxon>
        <taxon>Astrephomene</taxon>
    </lineage>
</organism>
<dbReference type="Gene3D" id="3.90.470.20">
    <property type="entry name" value="4'-phosphopantetheinyl transferase domain"/>
    <property type="match status" value="1"/>
</dbReference>
<dbReference type="GO" id="GO:0000287">
    <property type="term" value="F:magnesium ion binding"/>
    <property type="evidence" value="ECO:0007669"/>
    <property type="project" value="InterPro"/>
</dbReference>